<keyword evidence="2" id="KW-1185">Reference proteome</keyword>
<proteinExistence type="predicted"/>
<reference evidence="1 2" key="1">
    <citation type="journal article" date="2023" name="J. Hered.">
        <title>Chromosome-level genome of the wood stork (Mycteria americana) provides insight into avian chromosome evolution.</title>
        <authorList>
            <person name="Flamio R. Jr."/>
            <person name="Ramstad K.M."/>
        </authorList>
    </citation>
    <scope>NUCLEOTIDE SEQUENCE [LARGE SCALE GENOMIC DNA]</scope>
    <source>
        <strain evidence="1">JAX WOST 10</strain>
    </source>
</reference>
<evidence type="ECO:0000313" key="2">
    <source>
        <dbReference type="Proteomes" id="UP001333110"/>
    </source>
</evidence>
<protein>
    <submittedName>
        <fullName evidence="1">Uncharacterized protein</fullName>
    </submittedName>
</protein>
<dbReference type="AlphaFoldDB" id="A0AAN7N4B3"/>
<sequence>MQKKEHKEGISSFLDDSSLDAYERENRVKNHGTVWVRRDLQRSPSSNPSAMGRDIFHQTRWLKAPSNLTLNNSNDGASTTPLGNQCLSTLIFKTITPCPIATGPTKKSVPIFLTSPLEVLKSCNKVSLEPSLLQAEQPQLSQPFLTAEVFQPSDHLHVPPLDPLQQVDACLVLRTPDLDAVLQGGLSRAEQRGRILSLDLLATLLWMQPRIRLPFWAASYPQVLLRRAALNPFIPQSVLILGIALAQVQDLALGLVEPHEVHTGPLLKPVQVPQDGIPPLKKELPETPHAVGISPSCLTVAGKYLTWDLGFKDQVDGLTPKQLSGTGTHAASPGINHHP</sequence>
<organism evidence="1 2">
    <name type="scientific">Mycteria americana</name>
    <name type="common">Wood stork</name>
    <dbReference type="NCBI Taxonomy" id="33587"/>
    <lineage>
        <taxon>Eukaryota</taxon>
        <taxon>Metazoa</taxon>
        <taxon>Chordata</taxon>
        <taxon>Craniata</taxon>
        <taxon>Vertebrata</taxon>
        <taxon>Euteleostomi</taxon>
        <taxon>Archelosauria</taxon>
        <taxon>Archosauria</taxon>
        <taxon>Dinosauria</taxon>
        <taxon>Saurischia</taxon>
        <taxon>Theropoda</taxon>
        <taxon>Coelurosauria</taxon>
        <taxon>Aves</taxon>
        <taxon>Neognathae</taxon>
        <taxon>Neoaves</taxon>
        <taxon>Aequornithes</taxon>
        <taxon>Ciconiiformes</taxon>
        <taxon>Ciconiidae</taxon>
        <taxon>Mycteria</taxon>
    </lineage>
</organism>
<accession>A0AAN7N4B3</accession>
<evidence type="ECO:0000313" key="1">
    <source>
        <dbReference type="EMBL" id="KAK4819180.1"/>
    </source>
</evidence>
<dbReference type="EMBL" id="JAUNZN010000007">
    <property type="protein sequence ID" value="KAK4819180.1"/>
    <property type="molecule type" value="Genomic_DNA"/>
</dbReference>
<comment type="caution">
    <text evidence="1">The sequence shown here is derived from an EMBL/GenBank/DDBJ whole genome shotgun (WGS) entry which is preliminary data.</text>
</comment>
<name>A0AAN7N4B3_MYCAM</name>
<gene>
    <name evidence="1" type="ORF">QYF61_025995</name>
</gene>
<dbReference type="Proteomes" id="UP001333110">
    <property type="component" value="Unassembled WGS sequence"/>
</dbReference>